<sequence length="104" mass="11573">MSWFGSDSESSSFEETSPSGGLDGVSSGGANQDLQEFIMAEKQKQQITATMFEFNDICWEKCQSDKVDSKTETCLTNCVNRFIDVSLFITNRYGQLLSKSMEGL</sequence>
<evidence type="ECO:0000313" key="4">
    <source>
        <dbReference type="EMBL" id="CAG6630057.1"/>
    </source>
</evidence>
<evidence type="ECO:0000256" key="2">
    <source>
        <dbReference type="SAM" id="MobiDB-lite"/>
    </source>
</evidence>
<proteinExistence type="inferred from homology"/>
<keyword evidence="1" id="KW-0811">Translocation</keyword>
<keyword evidence="1" id="KW-0472">Membrane</keyword>
<feature type="domain" description="Tim10-like" evidence="3">
    <location>
        <begin position="36"/>
        <end position="94"/>
    </location>
</feature>
<dbReference type="EMBL" id="HBUF01072442">
    <property type="protein sequence ID" value="CAG6630051.1"/>
    <property type="molecule type" value="Transcribed_RNA"/>
</dbReference>
<dbReference type="GO" id="GO:0005743">
    <property type="term" value="C:mitochondrial inner membrane"/>
    <property type="evidence" value="ECO:0007669"/>
    <property type="project" value="UniProtKB-SubCell"/>
</dbReference>
<reference evidence="4" key="1">
    <citation type="submission" date="2021-05" db="EMBL/GenBank/DDBJ databases">
        <authorList>
            <person name="Alioto T."/>
            <person name="Alioto T."/>
            <person name="Gomez Garrido J."/>
        </authorList>
    </citation>
    <scope>NUCLEOTIDE SEQUENCE</scope>
</reference>
<dbReference type="GO" id="GO:0015031">
    <property type="term" value="P:protein transport"/>
    <property type="evidence" value="ECO:0007669"/>
    <property type="project" value="UniProtKB-KW"/>
</dbReference>
<comment type="similarity">
    <text evidence="1">Belongs to the small Tim family.</text>
</comment>
<keyword evidence="1" id="KW-0496">Mitochondrion</keyword>
<dbReference type="SUPFAM" id="SSF144122">
    <property type="entry name" value="Tim10-like"/>
    <property type="match status" value="1"/>
</dbReference>
<organism evidence="4">
    <name type="scientific">Cacopsylla melanoneura</name>
    <dbReference type="NCBI Taxonomy" id="428564"/>
    <lineage>
        <taxon>Eukaryota</taxon>
        <taxon>Metazoa</taxon>
        <taxon>Ecdysozoa</taxon>
        <taxon>Arthropoda</taxon>
        <taxon>Hexapoda</taxon>
        <taxon>Insecta</taxon>
        <taxon>Pterygota</taxon>
        <taxon>Neoptera</taxon>
        <taxon>Paraneoptera</taxon>
        <taxon>Hemiptera</taxon>
        <taxon>Sternorrhyncha</taxon>
        <taxon>Psylloidea</taxon>
        <taxon>Psyllidae</taxon>
        <taxon>Psyllinae</taxon>
        <taxon>Cacopsylla</taxon>
    </lineage>
</organism>
<comment type="domain">
    <text evidence="1">The twin CX3C motif contains 4 conserved Cys residues that form 2 disulfide bonds in the mitochondrial intermembrane space.</text>
</comment>
<evidence type="ECO:0000259" key="3">
    <source>
        <dbReference type="Pfam" id="PF02953"/>
    </source>
</evidence>
<keyword evidence="1" id="KW-0813">Transport</keyword>
<accession>A0A8D8QEV4</accession>
<dbReference type="EMBL" id="HBUF01263538">
    <property type="protein sequence ID" value="CAG6683545.1"/>
    <property type="molecule type" value="Transcribed_RNA"/>
</dbReference>
<dbReference type="EMBL" id="HBUF01072443">
    <property type="protein sequence ID" value="CAG6630054.1"/>
    <property type="molecule type" value="Transcribed_RNA"/>
</dbReference>
<feature type="region of interest" description="Disordered" evidence="2">
    <location>
        <begin position="1"/>
        <end position="30"/>
    </location>
</feature>
<dbReference type="Gene3D" id="1.10.287.810">
    <property type="entry name" value="Mitochondrial import inner membrane translocase subunit tim13 like domains"/>
    <property type="match status" value="1"/>
</dbReference>
<keyword evidence="1" id="KW-0999">Mitochondrion inner membrane</keyword>
<dbReference type="InterPro" id="IPR004217">
    <property type="entry name" value="Tim10-like"/>
</dbReference>
<keyword evidence="1" id="KW-0653">Protein transport</keyword>
<keyword evidence="1" id="KW-0143">Chaperone</keyword>
<dbReference type="AlphaFoldDB" id="A0A8D8QEV4"/>
<keyword evidence="1" id="KW-1015">Disulfide bond</keyword>
<dbReference type="EMBL" id="HBUF01072444">
    <property type="protein sequence ID" value="CAG6630057.1"/>
    <property type="molecule type" value="Transcribed_RNA"/>
</dbReference>
<feature type="compositionally biased region" description="Low complexity" evidence="2">
    <location>
        <begin position="1"/>
        <end position="20"/>
    </location>
</feature>
<comment type="function">
    <text evidence="1">Mitochondrial intermembrane chaperone that participates in the import and insertion of some multi-pass transmembrane proteins into the mitochondrial inner membrane. Also required for the transfer of beta-barrel precursors from the TOM complex to the sorting and assembly machinery (SAM complex) of the outer membrane. Acts as a chaperone-like protein that protects the hydrophobic precursors from aggregation and guide them through the mitochondrial intermembrane space.</text>
</comment>
<evidence type="ECO:0000256" key="1">
    <source>
        <dbReference type="RuleBase" id="RU367043"/>
    </source>
</evidence>
<protein>
    <recommendedName>
        <fullName evidence="1">Mitochondrial import inner membrane translocase subunit</fullName>
    </recommendedName>
</protein>
<dbReference type="Pfam" id="PF02953">
    <property type="entry name" value="zf-Tim10_DDP"/>
    <property type="match status" value="1"/>
</dbReference>
<dbReference type="EMBL" id="HBUF01072441">
    <property type="protein sequence ID" value="CAG6630048.1"/>
    <property type="molecule type" value="Transcribed_RNA"/>
</dbReference>
<name>A0A8D8QEV4_9HEMI</name>
<comment type="subunit">
    <text evidence="1">Heterohexamer.</text>
</comment>
<comment type="subcellular location">
    <subcellularLocation>
        <location evidence="1">Mitochondrion inner membrane</location>
        <topology evidence="1">Peripheral membrane protein</topology>
        <orientation evidence="1">Intermembrane side</orientation>
    </subcellularLocation>
</comment>
<dbReference type="EMBL" id="HBUF01263539">
    <property type="protein sequence ID" value="CAG6683546.1"/>
    <property type="molecule type" value="Transcribed_RNA"/>
</dbReference>
<dbReference type="InterPro" id="IPR035427">
    <property type="entry name" value="Tim10-like_dom_sf"/>
</dbReference>